<dbReference type="Proteomes" id="UP000228621">
    <property type="component" value="Unassembled WGS sequence"/>
</dbReference>
<evidence type="ECO:0000259" key="6">
    <source>
        <dbReference type="PROSITE" id="PS50263"/>
    </source>
</evidence>
<dbReference type="GO" id="GO:0106008">
    <property type="term" value="F:2-oxoglutaramate amidase activity"/>
    <property type="evidence" value="ECO:0007669"/>
    <property type="project" value="TreeGrafter"/>
</dbReference>
<evidence type="ECO:0000256" key="1">
    <source>
        <dbReference type="ARBA" id="ARBA00010613"/>
    </source>
</evidence>
<evidence type="ECO:0000313" key="8">
    <source>
        <dbReference type="Proteomes" id="UP000228621"/>
    </source>
</evidence>
<dbReference type="AlphaFoldDB" id="A0A2A5JMR3"/>
<feature type="domain" description="CN hydrolase" evidence="6">
    <location>
        <begin position="4"/>
        <end position="234"/>
    </location>
</feature>
<sequence length="262" mass="29701">MSTLTVTLIQMDIQWLSPEANFAHIEQLLENTEPSDLILLPETFATGFAVKEPEVEHDADAAIEFVKHCAKRFQAVVAGSVLVPHQGKKANRMIWCQPDGQVLHYDKRHLFCLGKEGEYIVAGERREIFTIKGFSILPQICYDLRFPVFQRNCNDYDVMINIANWPAARRSHWDTLLKARAIENQSYVLGVNRVGRDGYGTEHSGGTVALDYKGELIHAAPDNASSTISVKLEKSGLEQYRKQFPTALDMDKFELKEVNQYN</sequence>
<dbReference type="Gene3D" id="3.60.110.10">
    <property type="entry name" value="Carbon-nitrogen hydrolase"/>
    <property type="match status" value="1"/>
</dbReference>
<dbReference type="NCBIfam" id="NF007757">
    <property type="entry name" value="PRK10438.1"/>
    <property type="match status" value="1"/>
</dbReference>
<dbReference type="PANTHER" id="PTHR47799">
    <property type="entry name" value="OMEGA-AMIDASE YAFV"/>
    <property type="match status" value="1"/>
</dbReference>
<dbReference type="PROSITE" id="PS01227">
    <property type="entry name" value="UPF0012"/>
    <property type="match status" value="1"/>
</dbReference>
<evidence type="ECO:0000256" key="5">
    <source>
        <dbReference type="ARBA" id="ARBA00072139"/>
    </source>
</evidence>
<dbReference type="GO" id="GO:0050152">
    <property type="term" value="F:omega-amidase activity"/>
    <property type="evidence" value="ECO:0007669"/>
    <property type="project" value="UniProtKB-EC"/>
</dbReference>
<dbReference type="RefSeq" id="WP_099643013.1">
    <property type="nucleotide sequence ID" value="NZ_NKHF01000074.1"/>
</dbReference>
<keyword evidence="8" id="KW-1185">Reference proteome</keyword>
<protein>
    <recommendedName>
        <fullName evidence="5">Omega-amidase YafV</fullName>
        <ecNumber evidence="3">3.5.1.3</ecNumber>
    </recommendedName>
</protein>
<evidence type="ECO:0000256" key="3">
    <source>
        <dbReference type="ARBA" id="ARBA00039118"/>
    </source>
</evidence>
<dbReference type="InterPro" id="IPR003010">
    <property type="entry name" value="C-N_Hydrolase"/>
</dbReference>
<gene>
    <name evidence="7" type="ORF">CEX98_15845</name>
</gene>
<comment type="similarity">
    <text evidence="1">Belongs to the carbon-nitrogen hydrolase superfamily. NIT1/NIT2 family.</text>
</comment>
<accession>A0A2A5JMR3</accession>
<keyword evidence="2 7" id="KW-0378">Hydrolase</keyword>
<organism evidence="7 8">
    <name type="scientific">Pseudoalteromonas piscicida</name>
    <dbReference type="NCBI Taxonomy" id="43662"/>
    <lineage>
        <taxon>Bacteria</taxon>
        <taxon>Pseudomonadati</taxon>
        <taxon>Pseudomonadota</taxon>
        <taxon>Gammaproteobacteria</taxon>
        <taxon>Alteromonadales</taxon>
        <taxon>Pseudoalteromonadaceae</taxon>
        <taxon>Pseudoalteromonas</taxon>
    </lineage>
</organism>
<dbReference type="EMBL" id="NKHF01000074">
    <property type="protein sequence ID" value="PCK30743.1"/>
    <property type="molecule type" value="Genomic_DNA"/>
</dbReference>
<dbReference type="PANTHER" id="PTHR47799:SF1">
    <property type="entry name" value="OMEGA-AMIDASE YAFV"/>
    <property type="match status" value="1"/>
</dbReference>
<dbReference type="InterPro" id="IPR001110">
    <property type="entry name" value="UPF0012_CS"/>
</dbReference>
<dbReference type="OrthoDB" id="9811121at2"/>
<dbReference type="Pfam" id="PF00795">
    <property type="entry name" value="CN_hydrolase"/>
    <property type="match status" value="1"/>
</dbReference>
<dbReference type="InterPro" id="IPR036526">
    <property type="entry name" value="C-N_Hydrolase_sf"/>
</dbReference>
<comment type="caution">
    <text evidence="7">The sequence shown here is derived from an EMBL/GenBank/DDBJ whole genome shotgun (WGS) entry which is preliminary data.</text>
</comment>
<name>A0A2A5JMR3_PSEO7</name>
<proteinExistence type="inferred from homology"/>
<evidence type="ECO:0000256" key="4">
    <source>
        <dbReference type="ARBA" id="ARBA00052904"/>
    </source>
</evidence>
<dbReference type="SUPFAM" id="SSF56317">
    <property type="entry name" value="Carbon-nitrogen hydrolase"/>
    <property type="match status" value="1"/>
</dbReference>
<evidence type="ECO:0000313" key="7">
    <source>
        <dbReference type="EMBL" id="PCK30743.1"/>
    </source>
</evidence>
<dbReference type="EC" id="3.5.1.3" evidence="3"/>
<dbReference type="PROSITE" id="PS50263">
    <property type="entry name" value="CN_HYDROLASE"/>
    <property type="match status" value="1"/>
</dbReference>
<evidence type="ECO:0000256" key="2">
    <source>
        <dbReference type="ARBA" id="ARBA00022801"/>
    </source>
</evidence>
<dbReference type="FunFam" id="3.60.110.10:FF:000004">
    <property type="entry name" value="Carbon-nitrogen hydrolase"/>
    <property type="match status" value="1"/>
</dbReference>
<reference evidence="8" key="1">
    <citation type="journal article" date="2019" name="Genome Announc.">
        <title>Draft Genome Sequence of Pseudoalteromonas piscicida Strain 36Y ROTHPW, an Hypersaline Seawater Isolate from the South Coast of Sonora, Mexico.</title>
        <authorList>
            <person name="Sanchez-Diaz R."/>
            <person name="Molina-Garza Z.J."/>
            <person name="Cruz-Suarez L.E."/>
            <person name="Selvin J."/>
            <person name="Kiran G.S."/>
            <person name="Ibarra-Gamez J.C."/>
            <person name="Gomez-Gil B."/>
            <person name="Galaviz-Silva L."/>
        </authorList>
    </citation>
    <scope>NUCLEOTIDE SEQUENCE [LARGE SCALE GENOMIC DNA]</scope>
    <source>
        <strain evidence="8">36Y_RITHPW</strain>
    </source>
</reference>
<dbReference type="InterPro" id="IPR052737">
    <property type="entry name" value="Omega-amidase_YafV"/>
</dbReference>
<comment type="catalytic activity">
    <reaction evidence="4">
        <text>a monoamide of a dicarboxylate + H2O = a dicarboxylate + NH4(+)</text>
        <dbReference type="Rhea" id="RHEA:11716"/>
        <dbReference type="ChEBI" id="CHEBI:15377"/>
        <dbReference type="ChEBI" id="CHEBI:28938"/>
        <dbReference type="ChEBI" id="CHEBI:28965"/>
        <dbReference type="ChEBI" id="CHEBI:77450"/>
        <dbReference type="EC" id="3.5.1.3"/>
    </reaction>
</comment>